<accession>A0A2N9APW6</accession>
<feature type="region of interest" description="Disordered" evidence="3">
    <location>
        <begin position="256"/>
        <end position="301"/>
    </location>
</feature>
<evidence type="ECO:0000256" key="1">
    <source>
        <dbReference type="ARBA" id="ARBA00023002"/>
    </source>
</evidence>
<name>A0A2N9APW6_METEX</name>
<dbReference type="Proteomes" id="UP000233769">
    <property type="component" value="Chromosome tk0001"/>
</dbReference>
<dbReference type="SUPFAM" id="SSF51735">
    <property type="entry name" value="NAD(P)-binding Rossmann-fold domains"/>
    <property type="match status" value="1"/>
</dbReference>
<evidence type="ECO:0000313" key="4">
    <source>
        <dbReference type="EMBL" id="SOR29180.1"/>
    </source>
</evidence>
<dbReference type="CDD" id="cd05327">
    <property type="entry name" value="retinol-DH_like_SDR_c_like"/>
    <property type="match status" value="1"/>
</dbReference>
<dbReference type="PANTHER" id="PTHR43157">
    <property type="entry name" value="PHOSPHATIDYLINOSITOL-GLYCAN BIOSYNTHESIS CLASS F PROTEIN-RELATED"/>
    <property type="match status" value="1"/>
</dbReference>
<reference evidence="5" key="1">
    <citation type="submission" date="2017-10" db="EMBL/GenBank/DDBJ databases">
        <authorList>
            <person name="Regsiter A."/>
            <person name="William W."/>
        </authorList>
    </citation>
    <scope>NUCLEOTIDE SEQUENCE [LARGE SCALE GENOMIC DNA]</scope>
</reference>
<keyword evidence="1" id="KW-0560">Oxidoreductase</keyword>
<dbReference type="InterPro" id="IPR002347">
    <property type="entry name" value="SDR_fam"/>
</dbReference>
<dbReference type="AlphaFoldDB" id="A0A2N9APW6"/>
<dbReference type="Pfam" id="PF00106">
    <property type="entry name" value="adh_short"/>
    <property type="match status" value="1"/>
</dbReference>
<evidence type="ECO:0000256" key="3">
    <source>
        <dbReference type="SAM" id="MobiDB-lite"/>
    </source>
</evidence>
<sequence>MRLDGRTALVTGASSGIGAETALGLARLGARVGLVGRDRERTERAAAHLRRETGGAADVFLADLSSQAEIRRLAGEVRARYPALDLLVNNAGAIFSERHVTADGIERTWALDHLAYVLLTHELRRPLEAAPRARIVNLASAAHTRGRIDFDDLGGERRYAAMKAYAQAKLGNVLFTYALARRLAGRGITVNAVHPGVVASDFAKNTRGGLGFAWSLIRPFLISTEAGARTSLHVATAPELDGVSGRYFAKKPRDRLVRPQPGRGVAGAGLDPEPAPDRNRGLTRLAIGRRGVRHGTPAATP</sequence>
<dbReference type="PRINTS" id="PR00080">
    <property type="entry name" value="SDRFAMILY"/>
</dbReference>
<gene>
    <name evidence="4" type="ORF">TK0001_2578</name>
</gene>
<organism evidence="4 5">
    <name type="scientific">Methylorubrum extorquens</name>
    <name type="common">Methylobacterium dichloromethanicum</name>
    <name type="synonym">Methylobacterium extorquens</name>
    <dbReference type="NCBI Taxonomy" id="408"/>
    <lineage>
        <taxon>Bacteria</taxon>
        <taxon>Pseudomonadati</taxon>
        <taxon>Pseudomonadota</taxon>
        <taxon>Alphaproteobacteria</taxon>
        <taxon>Hyphomicrobiales</taxon>
        <taxon>Methylobacteriaceae</taxon>
        <taxon>Methylorubrum</taxon>
    </lineage>
</organism>
<dbReference type="PANTHER" id="PTHR43157:SF31">
    <property type="entry name" value="PHOSPHATIDYLINOSITOL-GLYCAN BIOSYNTHESIS CLASS F PROTEIN"/>
    <property type="match status" value="1"/>
</dbReference>
<evidence type="ECO:0000313" key="5">
    <source>
        <dbReference type="Proteomes" id="UP000233769"/>
    </source>
</evidence>
<evidence type="ECO:0000256" key="2">
    <source>
        <dbReference type="RuleBase" id="RU000363"/>
    </source>
</evidence>
<protein>
    <submittedName>
        <fullName evidence="4">Putative short-chain dehydrogenase/reductase SDR</fullName>
    </submittedName>
</protein>
<proteinExistence type="inferred from homology"/>
<dbReference type="GO" id="GO:0016491">
    <property type="term" value="F:oxidoreductase activity"/>
    <property type="evidence" value="ECO:0007669"/>
    <property type="project" value="UniProtKB-KW"/>
</dbReference>
<dbReference type="InterPro" id="IPR036291">
    <property type="entry name" value="NAD(P)-bd_dom_sf"/>
</dbReference>
<dbReference type="PRINTS" id="PR00081">
    <property type="entry name" value="GDHRDH"/>
</dbReference>
<dbReference type="Gene3D" id="3.40.50.720">
    <property type="entry name" value="NAD(P)-binding Rossmann-like Domain"/>
    <property type="match status" value="1"/>
</dbReference>
<comment type="similarity">
    <text evidence="2">Belongs to the short-chain dehydrogenases/reductases (SDR) family.</text>
</comment>
<dbReference type="EMBL" id="LT962688">
    <property type="protein sequence ID" value="SOR29180.1"/>
    <property type="molecule type" value="Genomic_DNA"/>
</dbReference>